<keyword evidence="5" id="KW-1185">Reference proteome</keyword>
<evidence type="ECO:0000313" key="4">
    <source>
        <dbReference type="Proteomes" id="UP000295684"/>
    </source>
</evidence>
<evidence type="ECO:0000313" key="5">
    <source>
        <dbReference type="Proteomes" id="UP000622648"/>
    </source>
</evidence>
<dbReference type="Proteomes" id="UP000622648">
    <property type="component" value="Unassembled WGS sequence"/>
</dbReference>
<comment type="caution">
    <text evidence="3">The sequence shown here is derived from an EMBL/GenBank/DDBJ whole genome shotgun (WGS) entry which is preliminary data.</text>
</comment>
<evidence type="ECO:0000313" key="3">
    <source>
        <dbReference type="EMBL" id="TCO29171.1"/>
    </source>
</evidence>
<accession>A0A4R2HIM9</accession>
<proteinExistence type="predicted"/>
<gene>
    <name evidence="3" type="ORF">EV200_102593</name>
    <name evidence="2" type="ORF">GCM10011413_21360</name>
</gene>
<feature type="transmembrane region" description="Helical" evidence="1">
    <location>
        <begin position="148"/>
        <end position="172"/>
    </location>
</feature>
<organism evidence="3 4">
    <name type="scientific">Pedobacter psychrotolerans</name>
    <dbReference type="NCBI Taxonomy" id="1843235"/>
    <lineage>
        <taxon>Bacteria</taxon>
        <taxon>Pseudomonadati</taxon>
        <taxon>Bacteroidota</taxon>
        <taxon>Sphingobacteriia</taxon>
        <taxon>Sphingobacteriales</taxon>
        <taxon>Sphingobacteriaceae</taxon>
        <taxon>Pedobacter</taxon>
    </lineage>
</organism>
<name>A0A4R2HIM9_9SPHI</name>
<dbReference type="Proteomes" id="UP000295684">
    <property type="component" value="Unassembled WGS sequence"/>
</dbReference>
<keyword evidence="1" id="KW-0812">Transmembrane</keyword>
<protein>
    <recommendedName>
        <fullName evidence="6">Signal transducing protein</fullName>
    </recommendedName>
</protein>
<dbReference type="EMBL" id="BMJO01000003">
    <property type="protein sequence ID" value="GGE54737.1"/>
    <property type="molecule type" value="Genomic_DNA"/>
</dbReference>
<feature type="transmembrane region" description="Helical" evidence="1">
    <location>
        <begin position="199"/>
        <end position="217"/>
    </location>
</feature>
<keyword evidence="1" id="KW-0472">Membrane</keyword>
<dbReference type="OrthoDB" id="9814194at2"/>
<dbReference type="EMBL" id="SLWO01000002">
    <property type="protein sequence ID" value="TCO29171.1"/>
    <property type="molecule type" value="Genomic_DNA"/>
</dbReference>
<evidence type="ECO:0008006" key="6">
    <source>
        <dbReference type="Google" id="ProtNLM"/>
    </source>
</evidence>
<dbReference type="RefSeq" id="WP_132530413.1">
    <property type="nucleotide sequence ID" value="NZ_BMJO01000003.1"/>
</dbReference>
<reference evidence="5" key="2">
    <citation type="journal article" date="2019" name="Int. J. Syst. Evol. Microbiol.">
        <title>The Global Catalogue of Microorganisms (GCM) 10K type strain sequencing project: providing services to taxonomists for standard genome sequencing and annotation.</title>
        <authorList>
            <consortium name="The Broad Institute Genomics Platform"/>
            <consortium name="The Broad Institute Genome Sequencing Center for Infectious Disease"/>
            <person name="Wu L."/>
            <person name="Ma J."/>
        </authorList>
    </citation>
    <scope>NUCLEOTIDE SEQUENCE [LARGE SCALE GENOMIC DNA]</scope>
    <source>
        <strain evidence="5">CGMCC 1.15644</strain>
    </source>
</reference>
<evidence type="ECO:0000256" key="1">
    <source>
        <dbReference type="SAM" id="Phobius"/>
    </source>
</evidence>
<reference evidence="2" key="1">
    <citation type="journal article" date="2014" name="Int. J. Syst. Evol. Microbiol.">
        <title>Complete genome of a new Firmicutes species belonging to the dominant human colonic microbiota ('Ruminococcus bicirculans') reveals two chromosomes and a selective capacity to utilize plant glucans.</title>
        <authorList>
            <consortium name="NISC Comparative Sequencing Program"/>
            <person name="Wegmann U."/>
            <person name="Louis P."/>
            <person name="Goesmann A."/>
            <person name="Henrissat B."/>
            <person name="Duncan S.H."/>
            <person name="Flint H.J."/>
        </authorList>
    </citation>
    <scope>NUCLEOTIDE SEQUENCE</scope>
    <source>
        <strain evidence="2">CGMCC 1.15644</strain>
    </source>
</reference>
<reference evidence="3 4" key="3">
    <citation type="submission" date="2019-03" db="EMBL/GenBank/DDBJ databases">
        <title>Genomic Encyclopedia of Type Strains, Phase IV (KMG-IV): sequencing the most valuable type-strain genomes for metagenomic binning, comparative biology and taxonomic classification.</title>
        <authorList>
            <person name="Goeker M."/>
        </authorList>
    </citation>
    <scope>NUCLEOTIDE SEQUENCE [LARGE SCALE GENOMIC DNA]</scope>
    <source>
        <strain evidence="3 4">DSM 103236</strain>
    </source>
</reference>
<sequence>MIEDQFVTFQRFNDKAAALALGDMLKQHHIEYLLEDVSANFDVTFANNEIDKDFRIKLKPSNFDNANQLLQEIAAQDLNSVDSSHYLFNFTDDELKEVFEKQDEWSALDFQLAQKLLNDRGVRIDLNEINSIRAQRIVELSKPEKSPILLVVIGYILVFLGGLLGILIGWYLRNQQKTLPNGEQIHIYSNKDRIHGERMMILGVIALLIYILVKFLSMR</sequence>
<dbReference type="AlphaFoldDB" id="A0A4R2HIM9"/>
<reference evidence="2" key="4">
    <citation type="submission" date="2024-05" db="EMBL/GenBank/DDBJ databases">
        <authorList>
            <person name="Sun Q."/>
            <person name="Zhou Y."/>
        </authorList>
    </citation>
    <scope>NUCLEOTIDE SEQUENCE</scope>
    <source>
        <strain evidence="2">CGMCC 1.15644</strain>
    </source>
</reference>
<keyword evidence="1" id="KW-1133">Transmembrane helix</keyword>
<evidence type="ECO:0000313" key="2">
    <source>
        <dbReference type="EMBL" id="GGE54737.1"/>
    </source>
</evidence>